<evidence type="ECO:0000256" key="1">
    <source>
        <dbReference type="ARBA" id="ARBA00022679"/>
    </source>
</evidence>
<organism evidence="3 4">
    <name type="scientific">Pontibacter ummariensis</name>
    <dbReference type="NCBI Taxonomy" id="1610492"/>
    <lineage>
        <taxon>Bacteria</taxon>
        <taxon>Pseudomonadati</taxon>
        <taxon>Bacteroidota</taxon>
        <taxon>Cytophagia</taxon>
        <taxon>Cytophagales</taxon>
        <taxon>Hymenobacteraceae</taxon>
        <taxon>Pontibacter</taxon>
    </lineage>
</organism>
<feature type="domain" description="N-acetyltransferase" evidence="2">
    <location>
        <begin position="1"/>
        <end position="130"/>
    </location>
</feature>
<evidence type="ECO:0000313" key="3">
    <source>
        <dbReference type="EMBL" id="SNS01617.1"/>
    </source>
</evidence>
<name>A0A239B174_9BACT</name>
<dbReference type="InterPro" id="IPR000182">
    <property type="entry name" value="GNAT_dom"/>
</dbReference>
<keyword evidence="1 3" id="KW-0808">Transferase</keyword>
<dbReference type="InterPro" id="IPR050769">
    <property type="entry name" value="NAT_camello-type"/>
</dbReference>
<dbReference type="Pfam" id="PF00583">
    <property type="entry name" value="Acetyltransf_1"/>
    <property type="match status" value="1"/>
</dbReference>
<proteinExistence type="predicted"/>
<sequence>MEGIFRVRFSVLENRLADPSAVTPAMCEEMLLEKGGGWVCEAEGQVVGFAMVDLTNSCVWALFVDPLYEKKGIGKKLHDLMVDWSFAQGQSKLWLTTDPGTRAETFYRKAGWVETGKAKNGELRFELDRS</sequence>
<reference evidence="4" key="1">
    <citation type="submission" date="2017-06" db="EMBL/GenBank/DDBJ databases">
        <authorList>
            <person name="Varghese N."/>
            <person name="Submissions S."/>
        </authorList>
    </citation>
    <scope>NUCLEOTIDE SEQUENCE [LARGE SCALE GENOMIC DNA]</scope>
    <source>
        <strain evidence="4">NKM1</strain>
    </source>
</reference>
<dbReference type="SUPFAM" id="SSF55729">
    <property type="entry name" value="Acyl-CoA N-acyltransferases (Nat)"/>
    <property type="match status" value="1"/>
</dbReference>
<keyword evidence="4" id="KW-1185">Reference proteome</keyword>
<dbReference type="InterPro" id="IPR016181">
    <property type="entry name" value="Acyl_CoA_acyltransferase"/>
</dbReference>
<dbReference type="AlphaFoldDB" id="A0A239B174"/>
<evidence type="ECO:0000313" key="4">
    <source>
        <dbReference type="Proteomes" id="UP000198432"/>
    </source>
</evidence>
<accession>A0A239B174</accession>
<protein>
    <submittedName>
        <fullName evidence="3">Acetyltransferase (GNAT) family protein</fullName>
    </submittedName>
</protein>
<dbReference type="PROSITE" id="PS51186">
    <property type="entry name" value="GNAT"/>
    <property type="match status" value="1"/>
</dbReference>
<dbReference type="Proteomes" id="UP000198432">
    <property type="component" value="Unassembled WGS sequence"/>
</dbReference>
<dbReference type="CDD" id="cd04301">
    <property type="entry name" value="NAT_SF"/>
    <property type="match status" value="1"/>
</dbReference>
<evidence type="ECO:0000259" key="2">
    <source>
        <dbReference type="PROSITE" id="PS51186"/>
    </source>
</evidence>
<dbReference type="GO" id="GO:0008080">
    <property type="term" value="F:N-acetyltransferase activity"/>
    <property type="evidence" value="ECO:0007669"/>
    <property type="project" value="InterPro"/>
</dbReference>
<dbReference type="PANTHER" id="PTHR13947">
    <property type="entry name" value="GNAT FAMILY N-ACETYLTRANSFERASE"/>
    <property type="match status" value="1"/>
</dbReference>
<gene>
    <name evidence="3" type="ORF">SAMN06296052_10181</name>
</gene>
<dbReference type="PANTHER" id="PTHR13947:SF37">
    <property type="entry name" value="LD18367P"/>
    <property type="match status" value="1"/>
</dbReference>
<dbReference type="EMBL" id="FZOQ01000001">
    <property type="protein sequence ID" value="SNS01617.1"/>
    <property type="molecule type" value="Genomic_DNA"/>
</dbReference>
<dbReference type="Gene3D" id="3.40.630.30">
    <property type="match status" value="1"/>
</dbReference>